<protein>
    <submittedName>
        <fullName evidence="1">Uncharacterized protein</fullName>
    </submittedName>
</protein>
<proteinExistence type="predicted"/>
<dbReference type="EMBL" id="MU274079">
    <property type="protein sequence ID" value="KAI0026953.1"/>
    <property type="molecule type" value="Genomic_DNA"/>
</dbReference>
<reference evidence="1" key="2">
    <citation type="journal article" date="2022" name="New Phytol.">
        <title>Evolutionary transition to the ectomycorrhizal habit in the genomes of a hyperdiverse lineage of mushroom-forming fungi.</title>
        <authorList>
            <person name="Looney B."/>
            <person name="Miyauchi S."/>
            <person name="Morin E."/>
            <person name="Drula E."/>
            <person name="Courty P.E."/>
            <person name="Kohler A."/>
            <person name="Kuo A."/>
            <person name="LaButti K."/>
            <person name="Pangilinan J."/>
            <person name="Lipzen A."/>
            <person name="Riley R."/>
            <person name="Andreopoulos W."/>
            <person name="He G."/>
            <person name="Johnson J."/>
            <person name="Nolan M."/>
            <person name="Tritt A."/>
            <person name="Barry K.W."/>
            <person name="Grigoriev I.V."/>
            <person name="Nagy L.G."/>
            <person name="Hibbett D."/>
            <person name="Henrissat B."/>
            <person name="Matheny P.B."/>
            <person name="Labbe J."/>
            <person name="Martin F.M."/>
        </authorList>
    </citation>
    <scope>NUCLEOTIDE SEQUENCE</scope>
    <source>
        <strain evidence="1">EC-137</strain>
    </source>
</reference>
<comment type="caution">
    <text evidence="1">The sequence shown here is derived from an EMBL/GenBank/DDBJ whole genome shotgun (WGS) entry which is preliminary data.</text>
</comment>
<dbReference type="Proteomes" id="UP000814128">
    <property type="component" value="Unassembled WGS sequence"/>
</dbReference>
<name>A0ACB8Q595_9AGAM</name>
<accession>A0ACB8Q595</accession>
<organism evidence="1 2">
    <name type="scientific">Vararia minispora EC-137</name>
    <dbReference type="NCBI Taxonomy" id="1314806"/>
    <lineage>
        <taxon>Eukaryota</taxon>
        <taxon>Fungi</taxon>
        <taxon>Dikarya</taxon>
        <taxon>Basidiomycota</taxon>
        <taxon>Agaricomycotina</taxon>
        <taxon>Agaricomycetes</taxon>
        <taxon>Russulales</taxon>
        <taxon>Lachnocladiaceae</taxon>
        <taxon>Vararia</taxon>
    </lineage>
</organism>
<keyword evidence="2" id="KW-1185">Reference proteome</keyword>
<evidence type="ECO:0000313" key="2">
    <source>
        <dbReference type="Proteomes" id="UP000814128"/>
    </source>
</evidence>
<gene>
    <name evidence="1" type="ORF">K488DRAFT_91587</name>
</gene>
<evidence type="ECO:0000313" key="1">
    <source>
        <dbReference type="EMBL" id="KAI0026953.1"/>
    </source>
</evidence>
<reference evidence="1" key="1">
    <citation type="submission" date="2021-02" db="EMBL/GenBank/DDBJ databases">
        <authorList>
            <consortium name="DOE Joint Genome Institute"/>
            <person name="Ahrendt S."/>
            <person name="Looney B.P."/>
            <person name="Miyauchi S."/>
            <person name="Morin E."/>
            <person name="Drula E."/>
            <person name="Courty P.E."/>
            <person name="Chicoki N."/>
            <person name="Fauchery L."/>
            <person name="Kohler A."/>
            <person name="Kuo A."/>
            <person name="Labutti K."/>
            <person name="Pangilinan J."/>
            <person name="Lipzen A."/>
            <person name="Riley R."/>
            <person name="Andreopoulos W."/>
            <person name="He G."/>
            <person name="Johnson J."/>
            <person name="Barry K.W."/>
            <person name="Grigoriev I.V."/>
            <person name="Nagy L."/>
            <person name="Hibbett D."/>
            <person name="Henrissat B."/>
            <person name="Matheny P.B."/>
            <person name="Labbe J."/>
            <person name="Martin F."/>
        </authorList>
    </citation>
    <scope>NUCLEOTIDE SEQUENCE</scope>
    <source>
        <strain evidence="1">EC-137</strain>
    </source>
</reference>
<sequence>MRSRYPHLLLLEHCILTVAGPFIDSFDSKTGLADFMEYVNEYDPNDLVCRVMGWSVCDAAAMEEGKTIAAQVDLYLRSWADVFAEAGKAARSKAKTDKTAERGNARAVAAAQSQRPITEEHKDDYPAAHVALATSIPIGASGDAAQSAERRAKSFAFEAWRSIIWSRRVYACPDAQAFRSDLESLLRDVFGDESFQLWERDLHARWDLGAIEDLGGISPFDFKDSYHVLLQRVEEAAGTADSQTSLAELYSSIVSHDLMYVIGRKPSASQGSMKIASADEKTISEFAARIYSRGKRIEEPRYIECIDAADNLINLLRINSHVKDYRQVSSTRSVSVDCDTLPPLTLPRPRTTAVFDPEITNSSEEATVELGHLSALLRAQYARSRALSQLNSRIADLESEMTVVEASVKQGETDADALLPELKRSVMFAKKARRAYTKRDYSSELLECLKYSMLVLLALDKHLGQGGEIASTIRSALKKSEREVRPDVSIADFDKSVDLLIEVYSMPEEGSNQPSSDAEGERSSDGGLRFSATRLVSRKGKQREIESEDEGDIAGDEQDDGEGEEGKSEDADKPRKEDSDTEMRDEGSSRNMGSWRHTTEDVSDDEGHTTSQSKVKRKRVIIQSDDSDYDHPANDAMRISPIDHLGDDNAEDTAEAAVGVSTLELSGTTETPSSTQLPVPEPVTPALFSPHAPVVLPQAGDGQPLQTASQLPSALPHPVLSIDEELAPVLPAVDPAPPPAPTVSSPLSPPGEVDMALSPLPSPTMSISLDPSQPASVSEPVARPATPPARTRSDSAVSPEGQPPKKKRDTKKVIEGDVSPPALDGMTAPPAASKTRGNNKPKRGNSSRGRAAGRNQGQPVAGPSSQIIVDPNAPTATAARRLRTRSAEATGVTRSLRSSTIPESSARSISGSGEDDDSEKHFDDNNQMYS</sequence>